<dbReference type="PRINTS" id="PR02008">
    <property type="entry name" value="RCMTFAMILY"/>
</dbReference>
<name>A0A5S3PK00_9RHOB</name>
<dbReference type="InterPro" id="IPR001678">
    <property type="entry name" value="MeTrfase_RsmB-F_NOP2_dom"/>
</dbReference>
<dbReference type="PANTHER" id="PTHR22807">
    <property type="entry name" value="NOP2 YEAST -RELATED NOL1/NOP2/FMU SUN DOMAIN-CONTAINING"/>
    <property type="match status" value="1"/>
</dbReference>
<feature type="domain" description="SAM-dependent MTase RsmB/NOP-type" evidence="6">
    <location>
        <begin position="136"/>
        <end position="386"/>
    </location>
</feature>
<dbReference type="Pfam" id="PF01189">
    <property type="entry name" value="Methyltr_RsmB-F"/>
    <property type="match status" value="1"/>
</dbReference>
<protein>
    <submittedName>
        <fullName evidence="7">RsmB/NOP family class I SAM-dependent RNA methyltransferase</fullName>
    </submittedName>
</protein>
<dbReference type="InterPro" id="IPR049560">
    <property type="entry name" value="MeTrfase_RsmB-F_NOP2_cat"/>
</dbReference>
<dbReference type="GO" id="GO:0003723">
    <property type="term" value="F:RNA binding"/>
    <property type="evidence" value="ECO:0007669"/>
    <property type="project" value="UniProtKB-UniRule"/>
</dbReference>
<evidence type="ECO:0000256" key="2">
    <source>
        <dbReference type="ARBA" id="ARBA00022679"/>
    </source>
</evidence>
<dbReference type="InterPro" id="IPR023267">
    <property type="entry name" value="RCMT"/>
</dbReference>
<feature type="binding site" evidence="5">
    <location>
        <position position="287"/>
    </location>
    <ligand>
        <name>S-adenosyl-L-methionine</name>
        <dbReference type="ChEBI" id="CHEBI:59789"/>
    </ligand>
</feature>
<keyword evidence="4 5" id="KW-0694">RNA-binding</keyword>
<dbReference type="EMBL" id="VANS01000001">
    <property type="protein sequence ID" value="TMM54576.1"/>
    <property type="molecule type" value="Genomic_DNA"/>
</dbReference>
<keyword evidence="2 5" id="KW-0808">Transferase</keyword>
<comment type="similarity">
    <text evidence="5">Belongs to the class I-like SAM-binding methyltransferase superfamily. RsmB/NOP family.</text>
</comment>
<organism evidence="7 8">
    <name type="scientific">Sulfitobacter sabulilitoris</name>
    <dbReference type="NCBI Taxonomy" id="2562655"/>
    <lineage>
        <taxon>Bacteria</taxon>
        <taxon>Pseudomonadati</taxon>
        <taxon>Pseudomonadota</taxon>
        <taxon>Alphaproteobacteria</taxon>
        <taxon>Rhodobacterales</taxon>
        <taxon>Roseobacteraceae</taxon>
        <taxon>Sulfitobacter</taxon>
    </lineage>
</organism>
<comment type="caution">
    <text evidence="5">Lacks conserved residue(s) required for the propagation of feature annotation.</text>
</comment>
<proteinExistence type="inferred from homology"/>
<feature type="active site" description="Nucleophile" evidence="5">
    <location>
        <position position="340"/>
    </location>
</feature>
<evidence type="ECO:0000313" key="8">
    <source>
        <dbReference type="Proteomes" id="UP000309550"/>
    </source>
</evidence>
<gene>
    <name evidence="7" type="ORF">FDT80_03000</name>
</gene>
<dbReference type="Pfam" id="PF22458">
    <property type="entry name" value="RsmF-B_ferredox"/>
    <property type="match status" value="1"/>
</dbReference>
<evidence type="ECO:0000313" key="7">
    <source>
        <dbReference type="EMBL" id="TMM54576.1"/>
    </source>
</evidence>
<dbReference type="GO" id="GO:0008173">
    <property type="term" value="F:RNA methyltransferase activity"/>
    <property type="evidence" value="ECO:0007669"/>
    <property type="project" value="InterPro"/>
</dbReference>
<dbReference type="InterPro" id="IPR054728">
    <property type="entry name" value="RsmB-like_ferredoxin"/>
</dbReference>
<accession>A0A5S3PK00</accession>
<comment type="caution">
    <text evidence="7">The sequence shown here is derived from an EMBL/GenBank/DDBJ whole genome shotgun (WGS) entry which is preliminary data.</text>
</comment>
<dbReference type="InterPro" id="IPR029063">
    <property type="entry name" value="SAM-dependent_MTases_sf"/>
</dbReference>
<dbReference type="OrthoDB" id="9810297at2"/>
<keyword evidence="8" id="KW-1185">Reference proteome</keyword>
<dbReference type="AlphaFoldDB" id="A0A5S3PK00"/>
<evidence type="ECO:0000256" key="1">
    <source>
        <dbReference type="ARBA" id="ARBA00022603"/>
    </source>
</evidence>
<dbReference type="Gene3D" id="3.40.50.150">
    <property type="entry name" value="Vaccinia Virus protein VP39"/>
    <property type="match status" value="1"/>
</dbReference>
<dbReference type="RefSeq" id="WP_138660748.1">
    <property type="nucleotide sequence ID" value="NZ_VANS01000001.1"/>
</dbReference>
<sequence>MTPGARVAAAIEILDMMAAGQAAEQALTRWARSSRFAGSKDRAAVRDHVFDVVRTRRSAAALGGGTSGRALMIGALREAGADIETVFDGQGHAPAPLTAEETTVPAMPDDLGTAWNLPDWLLPEFTRSLGETAEATARALQERAPVSLRVNLRKADVAAARADLADEGVMTAPNPLAAAALTITQGARRLRNSRAYRDGWVELQDAASQAVVEALPPGRRVLDYCAGGGGKALAIAMQDAREVFAHDIDPRRMQDLPARAARAGARITQLATDAVASHAPFDLVLCDAPCSGSGSWRRAPDAKWALTGERLNELTALQDSILTTAMTLVAPGGALAYATCSVLTCENEDRIAAFLRRNANWRQSHVRRLDVDSQGDGFFTAHLTRV</sequence>
<dbReference type="Proteomes" id="UP000309550">
    <property type="component" value="Unassembled WGS sequence"/>
</dbReference>
<dbReference type="SUPFAM" id="SSF53335">
    <property type="entry name" value="S-adenosyl-L-methionine-dependent methyltransferases"/>
    <property type="match status" value="1"/>
</dbReference>
<evidence type="ECO:0000259" key="6">
    <source>
        <dbReference type="PROSITE" id="PS51686"/>
    </source>
</evidence>
<evidence type="ECO:0000256" key="5">
    <source>
        <dbReference type="PROSITE-ProRule" id="PRU01023"/>
    </source>
</evidence>
<dbReference type="GO" id="GO:0001510">
    <property type="term" value="P:RNA methylation"/>
    <property type="evidence" value="ECO:0007669"/>
    <property type="project" value="InterPro"/>
</dbReference>
<dbReference type="PANTHER" id="PTHR22807:SF53">
    <property type="entry name" value="RIBOSOMAL RNA SMALL SUBUNIT METHYLTRANSFERASE B-RELATED"/>
    <property type="match status" value="1"/>
</dbReference>
<evidence type="ECO:0000256" key="3">
    <source>
        <dbReference type="ARBA" id="ARBA00022691"/>
    </source>
</evidence>
<feature type="binding site" evidence="5">
    <location>
        <position position="247"/>
    </location>
    <ligand>
        <name>S-adenosyl-L-methionine</name>
        <dbReference type="ChEBI" id="CHEBI:59789"/>
    </ligand>
</feature>
<reference evidence="7 8" key="1">
    <citation type="submission" date="2019-05" db="EMBL/GenBank/DDBJ databases">
        <title>Sulfitobacter sabulilitoris sp. nov., isolated from a marine sand.</title>
        <authorList>
            <person name="Yoon J.-H."/>
        </authorList>
    </citation>
    <scope>NUCLEOTIDE SEQUENCE [LARGE SCALE GENOMIC DNA]</scope>
    <source>
        <strain evidence="7 8">HSMS-29</strain>
    </source>
</reference>
<keyword evidence="3 5" id="KW-0949">S-adenosyl-L-methionine</keyword>
<dbReference type="PROSITE" id="PS51686">
    <property type="entry name" value="SAM_MT_RSMB_NOP"/>
    <property type="match status" value="1"/>
</dbReference>
<keyword evidence="1 5" id="KW-0489">Methyltransferase</keyword>
<evidence type="ECO:0000256" key="4">
    <source>
        <dbReference type="ARBA" id="ARBA00022884"/>
    </source>
</evidence>